<organism evidence="2 3">
    <name type="scientific">Patellaria atrata CBS 101060</name>
    <dbReference type="NCBI Taxonomy" id="1346257"/>
    <lineage>
        <taxon>Eukaryota</taxon>
        <taxon>Fungi</taxon>
        <taxon>Dikarya</taxon>
        <taxon>Ascomycota</taxon>
        <taxon>Pezizomycotina</taxon>
        <taxon>Dothideomycetes</taxon>
        <taxon>Dothideomycetes incertae sedis</taxon>
        <taxon>Patellariales</taxon>
        <taxon>Patellariaceae</taxon>
        <taxon>Patellaria</taxon>
    </lineage>
</organism>
<keyword evidence="3" id="KW-1185">Reference proteome</keyword>
<comment type="caution">
    <text evidence="2">The sequence shown here is derived from an EMBL/GenBank/DDBJ whole genome shotgun (WGS) entry which is preliminary data.</text>
</comment>
<evidence type="ECO:0000313" key="2">
    <source>
        <dbReference type="EMBL" id="KAF2834496.1"/>
    </source>
</evidence>
<dbReference type="OrthoDB" id="5429231at2759"/>
<feature type="region of interest" description="Disordered" evidence="1">
    <location>
        <begin position="46"/>
        <end position="181"/>
    </location>
</feature>
<feature type="compositionally biased region" description="Gly residues" evidence="1">
    <location>
        <begin position="163"/>
        <end position="176"/>
    </location>
</feature>
<dbReference type="EMBL" id="MU006118">
    <property type="protein sequence ID" value="KAF2834496.1"/>
    <property type="molecule type" value="Genomic_DNA"/>
</dbReference>
<protein>
    <submittedName>
        <fullName evidence="2">Uncharacterized protein</fullName>
    </submittedName>
</protein>
<name>A0A9P4S1F7_9PEZI</name>
<proteinExistence type="predicted"/>
<dbReference type="Proteomes" id="UP000799429">
    <property type="component" value="Unassembled WGS sequence"/>
</dbReference>
<accession>A0A9P4S1F7</accession>
<feature type="compositionally biased region" description="Polar residues" evidence="1">
    <location>
        <begin position="114"/>
        <end position="133"/>
    </location>
</feature>
<sequence length="231" mass="24791">MNLVVNFLSLLCAEPQTNGSVRRMLAVCAEFERIAKVVLERIDKETHNRRKRKTAEERAAENGTGPNGEDLDTPLVQQQQRQQEKLNQRRLSSVQPGTPMLNANGGTPAPPGSTGFSTPDFGQSPAPQSTGNPPSLAPLGPELNSFSSPRMPGATPQPQQQQGGVGNSGVGNGGVELGNSFEQPFVPQDLWQMPMTLEWDWADMSGLGGWEDGISMNGVLTEGTQGQNGQR</sequence>
<gene>
    <name evidence="2" type="ORF">M501DRAFT_589744</name>
</gene>
<dbReference type="AlphaFoldDB" id="A0A9P4S1F7"/>
<evidence type="ECO:0000256" key="1">
    <source>
        <dbReference type="SAM" id="MobiDB-lite"/>
    </source>
</evidence>
<feature type="compositionally biased region" description="Low complexity" evidence="1">
    <location>
        <begin position="152"/>
        <end position="162"/>
    </location>
</feature>
<evidence type="ECO:0000313" key="3">
    <source>
        <dbReference type="Proteomes" id="UP000799429"/>
    </source>
</evidence>
<reference evidence="2" key="1">
    <citation type="journal article" date="2020" name="Stud. Mycol.">
        <title>101 Dothideomycetes genomes: a test case for predicting lifestyles and emergence of pathogens.</title>
        <authorList>
            <person name="Haridas S."/>
            <person name="Albert R."/>
            <person name="Binder M."/>
            <person name="Bloem J."/>
            <person name="Labutti K."/>
            <person name="Salamov A."/>
            <person name="Andreopoulos B."/>
            <person name="Baker S."/>
            <person name="Barry K."/>
            <person name="Bills G."/>
            <person name="Bluhm B."/>
            <person name="Cannon C."/>
            <person name="Castanera R."/>
            <person name="Culley D."/>
            <person name="Daum C."/>
            <person name="Ezra D."/>
            <person name="Gonzalez J."/>
            <person name="Henrissat B."/>
            <person name="Kuo A."/>
            <person name="Liang C."/>
            <person name="Lipzen A."/>
            <person name="Lutzoni F."/>
            <person name="Magnuson J."/>
            <person name="Mondo S."/>
            <person name="Nolan M."/>
            <person name="Ohm R."/>
            <person name="Pangilinan J."/>
            <person name="Park H.-J."/>
            <person name="Ramirez L."/>
            <person name="Alfaro M."/>
            <person name="Sun H."/>
            <person name="Tritt A."/>
            <person name="Yoshinaga Y."/>
            <person name="Zwiers L.-H."/>
            <person name="Turgeon B."/>
            <person name="Goodwin S."/>
            <person name="Spatafora J."/>
            <person name="Crous P."/>
            <person name="Grigoriev I."/>
        </authorList>
    </citation>
    <scope>NUCLEOTIDE SEQUENCE</scope>
    <source>
        <strain evidence="2">CBS 101060</strain>
    </source>
</reference>